<dbReference type="InterPro" id="IPR058163">
    <property type="entry name" value="LysR-type_TF_proteobact-type"/>
</dbReference>
<dbReference type="InterPro" id="IPR000847">
    <property type="entry name" value="LysR_HTH_N"/>
</dbReference>
<dbReference type="FunFam" id="1.10.10.10:FF:000001">
    <property type="entry name" value="LysR family transcriptional regulator"/>
    <property type="match status" value="1"/>
</dbReference>
<dbReference type="Pfam" id="PF00126">
    <property type="entry name" value="HTH_1"/>
    <property type="match status" value="1"/>
</dbReference>
<dbReference type="Pfam" id="PF03466">
    <property type="entry name" value="LysR_substrate"/>
    <property type="match status" value="1"/>
</dbReference>
<keyword evidence="5" id="KW-0804">Transcription</keyword>
<dbReference type="Proteomes" id="UP000515291">
    <property type="component" value="Chromosome"/>
</dbReference>
<evidence type="ECO:0000256" key="2">
    <source>
        <dbReference type="ARBA" id="ARBA00009437"/>
    </source>
</evidence>
<organism evidence="7 8">
    <name type="scientific">Tardiphaga robiniae</name>
    <dbReference type="NCBI Taxonomy" id="943830"/>
    <lineage>
        <taxon>Bacteria</taxon>
        <taxon>Pseudomonadati</taxon>
        <taxon>Pseudomonadota</taxon>
        <taxon>Alphaproteobacteria</taxon>
        <taxon>Hyphomicrobiales</taxon>
        <taxon>Nitrobacteraceae</taxon>
        <taxon>Tardiphaga</taxon>
    </lineage>
</organism>
<keyword evidence="4" id="KW-0238">DNA-binding</keyword>
<evidence type="ECO:0000313" key="7">
    <source>
        <dbReference type="EMBL" id="QND72869.1"/>
    </source>
</evidence>
<reference evidence="8" key="1">
    <citation type="journal article" date="2020" name="Mol. Plant Microbe">
        <title>Rhizobial microsymbionts of the narrowly endemic Oxytropis species growing in Kamchatka are characterized by significant genetic diversity and possess a set of genes that are associated with T3SS and T6SS secretion systems and can affect the development of symbiosis.</title>
        <authorList>
            <person name="Safronova V."/>
            <person name="Guro P."/>
            <person name="Sazanova A."/>
            <person name="Kuznetsova I."/>
            <person name="Belimov A."/>
            <person name="Yakubov V."/>
            <person name="Chirak E."/>
            <person name="Afonin A."/>
            <person name="Gogolev Y."/>
            <person name="Andronov E."/>
            <person name="Tikhonovich I."/>
        </authorList>
    </citation>
    <scope>NUCLEOTIDE SEQUENCE [LARGE SCALE GENOMIC DNA]</scope>
    <source>
        <strain evidence="8">581</strain>
    </source>
</reference>
<dbReference type="PANTHER" id="PTHR30537:SF58">
    <property type="entry name" value="HTH-TYPE TRANSCRIPTIONAL REGULATOR PERR"/>
    <property type="match status" value="1"/>
</dbReference>
<dbReference type="AlphaFoldDB" id="A0A7G6U1I7"/>
<name>A0A7G6U1I7_9BRAD</name>
<evidence type="ECO:0000313" key="8">
    <source>
        <dbReference type="Proteomes" id="UP000515291"/>
    </source>
</evidence>
<evidence type="ECO:0000259" key="6">
    <source>
        <dbReference type="PROSITE" id="PS50931"/>
    </source>
</evidence>
<accession>A0A7G6U1I7</accession>
<dbReference type="SUPFAM" id="SSF46785">
    <property type="entry name" value="Winged helix' DNA-binding domain"/>
    <property type="match status" value="1"/>
</dbReference>
<evidence type="ECO:0000256" key="3">
    <source>
        <dbReference type="ARBA" id="ARBA00023015"/>
    </source>
</evidence>
<dbReference type="Gene3D" id="1.10.10.10">
    <property type="entry name" value="Winged helix-like DNA-binding domain superfamily/Winged helix DNA-binding domain"/>
    <property type="match status" value="1"/>
</dbReference>
<protein>
    <submittedName>
        <fullName evidence="7">LysR family transcriptional regulator</fullName>
    </submittedName>
</protein>
<dbReference type="GO" id="GO:0003700">
    <property type="term" value="F:DNA-binding transcription factor activity"/>
    <property type="evidence" value="ECO:0007669"/>
    <property type="project" value="InterPro"/>
</dbReference>
<dbReference type="KEGG" id="trb:HB776_17850"/>
<proteinExistence type="inferred from homology"/>
<dbReference type="InterPro" id="IPR036388">
    <property type="entry name" value="WH-like_DNA-bd_sf"/>
</dbReference>
<dbReference type="RefSeq" id="WP_184511766.1">
    <property type="nucleotide sequence ID" value="NZ_CP050292.1"/>
</dbReference>
<dbReference type="SUPFAM" id="SSF53850">
    <property type="entry name" value="Periplasmic binding protein-like II"/>
    <property type="match status" value="1"/>
</dbReference>
<keyword evidence="3" id="KW-0805">Transcription regulation</keyword>
<evidence type="ECO:0000256" key="5">
    <source>
        <dbReference type="ARBA" id="ARBA00023163"/>
    </source>
</evidence>
<dbReference type="InterPro" id="IPR036390">
    <property type="entry name" value="WH_DNA-bd_sf"/>
</dbReference>
<dbReference type="PROSITE" id="PS50931">
    <property type="entry name" value="HTH_LYSR"/>
    <property type="match status" value="1"/>
</dbReference>
<dbReference type="CDD" id="cd08432">
    <property type="entry name" value="PBP2_GcdR_TrpI_HvrB_AmpR_like"/>
    <property type="match status" value="1"/>
</dbReference>
<dbReference type="GO" id="GO:0043565">
    <property type="term" value="F:sequence-specific DNA binding"/>
    <property type="evidence" value="ECO:0007669"/>
    <property type="project" value="TreeGrafter"/>
</dbReference>
<dbReference type="InterPro" id="IPR005119">
    <property type="entry name" value="LysR_subst-bd"/>
</dbReference>
<comment type="similarity">
    <text evidence="2">Belongs to the LysR transcriptional regulatory family.</text>
</comment>
<evidence type="ECO:0000256" key="4">
    <source>
        <dbReference type="ARBA" id="ARBA00023125"/>
    </source>
</evidence>
<gene>
    <name evidence="7" type="ORF">HB776_17850</name>
</gene>
<evidence type="ECO:0000256" key="1">
    <source>
        <dbReference type="ARBA" id="ARBA00003502"/>
    </source>
</evidence>
<feature type="domain" description="HTH lysR-type" evidence="6">
    <location>
        <begin position="5"/>
        <end position="62"/>
    </location>
</feature>
<dbReference type="Gene3D" id="3.40.190.10">
    <property type="entry name" value="Periplasmic binding protein-like II"/>
    <property type="match status" value="2"/>
</dbReference>
<dbReference type="EMBL" id="CP050292">
    <property type="protein sequence ID" value="QND72869.1"/>
    <property type="molecule type" value="Genomic_DNA"/>
</dbReference>
<sequence>MLRNLHLTALRAFEAATRTGSFRLAADDLGLTPSAVSHAIRGLERDLGTVLFEREGRSIRLTPEGETLMRHVERGFGELHLGLGSVAARKPQLLKLHCAPSFAAQWLVPRLRRLLTECPGLELRLATGTDYTKFLADEFDADIVYGVPPTGDYGSLKQGLIVLPLGTEVVTPLCAPSLAAAIRSPGDLLQQILIESDNKSVRWPAWFAANGLVAPLPNGPRFDRSFMSLSAAADEIGVALESTLLAEREIASGRLVRPLEGVSEDVFYTGHWLVFPRSRRYAQSMVTFIGWLTRELGLNINLEALEEVPVGQIAPPSVRAKASDRKVN</sequence>
<dbReference type="GO" id="GO:0006351">
    <property type="term" value="P:DNA-templated transcription"/>
    <property type="evidence" value="ECO:0007669"/>
    <property type="project" value="TreeGrafter"/>
</dbReference>
<comment type="function">
    <text evidence="1">NodD regulates the expression of the nodABCFE genes which encode other nodulation proteins. NodD is also a negative regulator of its own expression. Binds flavonoids as inducers.</text>
</comment>
<dbReference type="PANTHER" id="PTHR30537">
    <property type="entry name" value="HTH-TYPE TRANSCRIPTIONAL REGULATOR"/>
    <property type="match status" value="1"/>
</dbReference>